<dbReference type="STRING" id="155974.SAMN04487818_101169"/>
<dbReference type="InterPro" id="IPR011852">
    <property type="entry name" value="TRAP_TAXI"/>
</dbReference>
<name>A0A1H9KG73_9PSEU</name>
<evidence type="ECO:0000313" key="1">
    <source>
        <dbReference type="EMBL" id="SEQ98156.1"/>
    </source>
</evidence>
<evidence type="ECO:0008006" key="3">
    <source>
        <dbReference type="Google" id="ProtNLM"/>
    </source>
</evidence>
<dbReference type="PROSITE" id="PS51257">
    <property type="entry name" value="PROKAR_LIPOPROTEIN"/>
    <property type="match status" value="1"/>
</dbReference>
<accession>A0A1H9KG73</accession>
<dbReference type="NCBIfam" id="TIGR02122">
    <property type="entry name" value="TRAP_TAXI"/>
    <property type="match status" value="1"/>
</dbReference>
<dbReference type="Gene3D" id="3.40.190.10">
    <property type="entry name" value="Periplasmic binding protein-like II"/>
    <property type="match status" value="2"/>
</dbReference>
<dbReference type="PANTHER" id="PTHR42941:SF1">
    <property type="entry name" value="SLL1037 PROTEIN"/>
    <property type="match status" value="1"/>
</dbReference>
<dbReference type="Proteomes" id="UP000199051">
    <property type="component" value="Unassembled WGS sequence"/>
</dbReference>
<keyword evidence="2" id="KW-1185">Reference proteome</keyword>
<dbReference type="EMBL" id="FOGI01000001">
    <property type="protein sequence ID" value="SEQ98156.1"/>
    <property type="molecule type" value="Genomic_DNA"/>
</dbReference>
<dbReference type="AlphaFoldDB" id="A0A1H9KG73"/>
<dbReference type="SUPFAM" id="SSF53850">
    <property type="entry name" value="Periplasmic binding protein-like II"/>
    <property type="match status" value="1"/>
</dbReference>
<dbReference type="Pfam" id="PF16868">
    <property type="entry name" value="NMT1_3"/>
    <property type="match status" value="1"/>
</dbReference>
<reference evidence="2" key="1">
    <citation type="submission" date="2016-10" db="EMBL/GenBank/DDBJ databases">
        <authorList>
            <person name="Varghese N."/>
            <person name="Submissions S."/>
        </authorList>
    </citation>
    <scope>NUCLEOTIDE SEQUENCE [LARGE SCALE GENOMIC DNA]</scope>
    <source>
        <strain evidence="2">DSM 44260</strain>
    </source>
</reference>
<proteinExistence type="predicted"/>
<evidence type="ECO:0000313" key="2">
    <source>
        <dbReference type="Proteomes" id="UP000199051"/>
    </source>
</evidence>
<dbReference type="PANTHER" id="PTHR42941">
    <property type="entry name" value="SLL1037 PROTEIN"/>
    <property type="match status" value="1"/>
</dbReference>
<protein>
    <recommendedName>
        <fullName evidence="3">TRAP transporter solute receptor, TAXI family</fullName>
    </recommendedName>
</protein>
<organism evidence="1 2">
    <name type="scientific">Actinokineospora terrae</name>
    <dbReference type="NCBI Taxonomy" id="155974"/>
    <lineage>
        <taxon>Bacteria</taxon>
        <taxon>Bacillati</taxon>
        <taxon>Actinomycetota</taxon>
        <taxon>Actinomycetes</taxon>
        <taxon>Pseudonocardiales</taxon>
        <taxon>Pseudonocardiaceae</taxon>
        <taxon>Actinokineospora</taxon>
    </lineage>
</organism>
<gene>
    <name evidence="1" type="ORF">SAMN04487818_101169</name>
</gene>
<sequence>MGLSRRGFLLGVMGAVGCSYTGPSRRVRIAAGEAGGFYVEFARLLAGEMNAAEPELRVEVVETLGSVMNIARISAGEAELGLVLADTLAAARAGSPPFHSPIALTALGRVYENYMQLVVCADSPIHALSDLSGHHVSLGASGSGAALFGERLVTTAGVPVIVDHHPLADATSALRNGRVQALLWSGGLPTPALTDLDNAIGIRLLDLAAYAPTLRTHYGPVYDAVTIPANTYRSPTPTTTIGVPNLLVPNPALSTPTIRTTVRVLVDQATHLVPQQALGTQYLDVRSLIDTIPAPLHPAAAAMYRDLRG</sequence>